<gene>
    <name evidence="2" type="ORF">EZS28_000346</name>
</gene>
<dbReference type="OrthoDB" id="427924at2759"/>
<reference evidence="2 3" key="1">
    <citation type="submission" date="2019-03" db="EMBL/GenBank/DDBJ databases">
        <title>Single cell metagenomics reveals metabolic interactions within the superorganism composed of flagellate Streblomastix strix and complex community of Bacteroidetes bacteria on its surface.</title>
        <authorList>
            <person name="Treitli S.C."/>
            <person name="Kolisko M."/>
            <person name="Husnik F."/>
            <person name="Keeling P."/>
            <person name="Hampl V."/>
        </authorList>
    </citation>
    <scope>NUCLEOTIDE SEQUENCE [LARGE SCALE GENOMIC DNA]</scope>
    <source>
        <strain evidence="2">ST1C</strain>
    </source>
</reference>
<accession>A0A5J4XA50</accession>
<dbReference type="AlphaFoldDB" id="A0A5J4XA50"/>
<organism evidence="2 3">
    <name type="scientific">Streblomastix strix</name>
    <dbReference type="NCBI Taxonomy" id="222440"/>
    <lineage>
        <taxon>Eukaryota</taxon>
        <taxon>Metamonada</taxon>
        <taxon>Preaxostyla</taxon>
        <taxon>Oxymonadida</taxon>
        <taxon>Streblomastigidae</taxon>
        <taxon>Streblomastix</taxon>
    </lineage>
</organism>
<sequence length="334" mass="37479">MASADPPTLNIQPENNLQVEQPPEALKPPQMKQDANSTKTEKVVDLDPTSKRLTKYELEALDDRMQSTLGLEVNEKCAIEREGDADHEFEAEICKLAVDGQRAATTAFTCLATGDFESATQWMLTSRHYDRIIAGKAQWRREQALVPDIFKGLLGPNVGVSEVLAINHLHYQVTRNRIIIVQTTFANGADVEVALSKEIDKASFLHTSITTIANCNNHTANEGTMPQMVMDFNNVPVSDILMMRLTEWNKIGGKQMIINGAQPEWTSPIAPLLLQQMKQPRQFKGNLIKEQEYQSQLNEELKNGIIKETNSIQVYNPTFIVPRKDGRLGKMMDC</sequence>
<comment type="caution">
    <text evidence="2">The sequence shown here is derived from an EMBL/GenBank/DDBJ whole genome shotgun (WGS) entry which is preliminary data.</text>
</comment>
<feature type="region of interest" description="Disordered" evidence="1">
    <location>
        <begin position="1"/>
        <end position="43"/>
    </location>
</feature>
<dbReference type="EMBL" id="SNRW01000027">
    <property type="protein sequence ID" value="KAA6404118.1"/>
    <property type="molecule type" value="Genomic_DNA"/>
</dbReference>
<evidence type="ECO:0000313" key="3">
    <source>
        <dbReference type="Proteomes" id="UP000324800"/>
    </source>
</evidence>
<feature type="compositionally biased region" description="Polar residues" evidence="1">
    <location>
        <begin position="9"/>
        <end position="19"/>
    </location>
</feature>
<evidence type="ECO:0000313" key="2">
    <source>
        <dbReference type="EMBL" id="KAA6404118.1"/>
    </source>
</evidence>
<evidence type="ECO:0000256" key="1">
    <source>
        <dbReference type="SAM" id="MobiDB-lite"/>
    </source>
</evidence>
<protein>
    <submittedName>
        <fullName evidence="2">Uncharacterized protein</fullName>
    </submittedName>
</protein>
<name>A0A5J4XA50_9EUKA</name>
<proteinExistence type="predicted"/>
<dbReference type="Proteomes" id="UP000324800">
    <property type="component" value="Unassembled WGS sequence"/>
</dbReference>